<evidence type="ECO:0000313" key="2">
    <source>
        <dbReference type="Proteomes" id="UP000825935"/>
    </source>
</evidence>
<comment type="caution">
    <text evidence="1">The sequence shown here is derived from an EMBL/GenBank/DDBJ whole genome shotgun (WGS) entry which is preliminary data.</text>
</comment>
<proteinExistence type="predicted"/>
<name>A0A8T2RFR3_CERRI</name>
<accession>A0A8T2RFR3</accession>
<dbReference type="AlphaFoldDB" id="A0A8T2RFR3"/>
<dbReference type="Proteomes" id="UP000825935">
    <property type="component" value="Chromosome 27"/>
</dbReference>
<sequence length="71" mass="8362">MARIALSIDDELNCRTHKRNNYILKMPIACSKCCLSFISFFDPYNIVSSLNVNLCEELFFPKAFQELCYEW</sequence>
<evidence type="ECO:0000313" key="1">
    <source>
        <dbReference type="EMBL" id="KAH7295249.1"/>
    </source>
</evidence>
<reference evidence="1 2" key="1">
    <citation type="submission" date="2021-08" db="EMBL/GenBank/DDBJ databases">
        <title>WGS assembly of Ceratopteris richardii.</title>
        <authorList>
            <person name="Marchant D.B."/>
            <person name="Chen G."/>
            <person name="Jenkins J."/>
            <person name="Shu S."/>
            <person name="Leebens-Mack J."/>
            <person name="Grimwood J."/>
            <person name="Schmutz J."/>
            <person name="Soltis P."/>
            <person name="Soltis D."/>
            <person name="Chen Z.-H."/>
        </authorList>
    </citation>
    <scope>NUCLEOTIDE SEQUENCE [LARGE SCALE GENOMIC DNA]</scope>
    <source>
        <strain evidence="1">Whitten #5841</strain>
        <tissue evidence="1">Leaf</tissue>
    </source>
</reference>
<dbReference type="EMBL" id="CM035432">
    <property type="protein sequence ID" value="KAH7295249.1"/>
    <property type="molecule type" value="Genomic_DNA"/>
</dbReference>
<organism evidence="1 2">
    <name type="scientific">Ceratopteris richardii</name>
    <name type="common">Triangle waterfern</name>
    <dbReference type="NCBI Taxonomy" id="49495"/>
    <lineage>
        <taxon>Eukaryota</taxon>
        <taxon>Viridiplantae</taxon>
        <taxon>Streptophyta</taxon>
        <taxon>Embryophyta</taxon>
        <taxon>Tracheophyta</taxon>
        <taxon>Polypodiopsida</taxon>
        <taxon>Polypodiidae</taxon>
        <taxon>Polypodiales</taxon>
        <taxon>Pteridineae</taxon>
        <taxon>Pteridaceae</taxon>
        <taxon>Parkerioideae</taxon>
        <taxon>Ceratopteris</taxon>
    </lineage>
</organism>
<dbReference type="OrthoDB" id="3044295at2759"/>
<protein>
    <submittedName>
        <fullName evidence="1">Uncharacterized protein</fullName>
    </submittedName>
</protein>
<gene>
    <name evidence="1" type="ORF">KP509_27G039500</name>
</gene>
<keyword evidence="2" id="KW-1185">Reference proteome</keyword>